<gene>
    <name evidence="7" type="primary">lgt</name>
    <name evidence="8" type="ORF">B0I29_116257</name>
</gene>
<feature type="transmembrane region" description="Helical" evidence="7">
    <location>
        <begin position="120"/>
        <end position="139"/>
    </location>
</feature>
<feature type="transmembrane region" description="Helical" evidence="7">
    <location>
        <begin position="25"/>
        <end position="42"/>
    </location>
</feature>
<proteinExistence type="inferred from homology"/>
<evidence type="ECO:0000256" key="6">
    <source>
        <dbReference type="ARBA" id="ARBA00023136"/>
    </source>
</evidence>
<keyword evidence="8" id="KW-0449">Lipoprotein</keyword>
<sequence>MRAVIVAAIPSPATAVWHLGPVPIRAYALCILAGIVVAALIMERRLRARGVAPGVGMDIATWAVPFGILGARVYHLITSPQGYLDDPLRAFAIWEGGLSIWGAVAGGAVGAWIGARKAGVPLGVVADAIAPALPVGQAIGRLGNWFNNEVYGRATTLPWGLEVHDMSTGELLPGLFHPVFAYEMGWTLGVALLVWQWDRRFGFERGRAFAVYVMGYAVGRFWIELLRIDEANTILGVRLNVFSTVVVFVLAAVYFVRTRPGADRSGSELSSAVRRA</sequence>
<feature type="binding site" evidence="7">
    <location>
        <position position="141"/>
    </location>
    <ligand>
        <name>a 1,2-diacyl-sn-glycero-3-phospho-(1'-sn-glycerol)</name>
        <dbReference type="ChEBI" id="CHEBI:64716"/>
    </ligand>
</feature>
<evidence type="ECO:0000256" key="5">
    <source>
        <dbReference type="ARBA" id="ARBA00022989"/>
    </source>
</evidence>
<dbReference type="GO" id="GO:0042158">
    <property type="term" value="P:lipoprotein biosynthetic process"/>
    <property type="evidence" value="ECO:0007669"/>
    <property type="project" value="UniProtKB-UniRule"/>
</dbReference>
<evidence type="ECO:0000256" key="4">
    <source>
        <dbReference type="ARBA" id="ARBA00022692"/>
    </source>
</evidence>
<dbReference type="GO" id="GO:0008961">
    <property type="term" value="F:phosphatidylglycerol-prolipoprotein diacylglyceryl transferase activity"/>
    <property type="evidence" value="ECO:0007669"/>
    <property type="project" value="UniProtKB-UniRule"/>
</dbReference>
<evidence type="ECO:0000313" key="8">
    <source>
        <dbReference type="EMBL" id="RAK30598.1"/>
    </source>
</evidence>
<comment type="catalytic activity">
    <reaction evidence="7">
        <text>L-cysteinyl-[prolipoprotein] + a 1,2-diacyl-sn-glycero-3-phospho-(1'-sn-glycerol) = an S-1,2-diacyl-sn-glyceryl-L-cysteinyl-[prolipoprotein] + sn-glycerol 1-phosphate + H(+)</text>
        <dbReference type="Rhea" id="RHEA:56712"/>
        <dbReference type="Rhea" id="RHEA-COMP:14679"/>
        <dbReference type="Rhea" id="RHEA-COMP:14680"/>
        <dbReference type="ChEBI" id="CHEBI:15378"/>
        <dbReference type="ChEBI" id="CHEBI:29950"/>
        <dbReference type="ChEBI" id="CHEBI:57685"/>
        <dbReference type="ChEBI" id="CHEBI:64716"/>
        <dbReference type="ChEBI" id="CHEBI:140658"/>
        <dbReference type="EC" id="2.5.1.145"/>
    </reaction>
</comment>
<protein>
    <recommendedName>
        <fullName evidence="7">Phosphatidylglycerol--prolipoprotein diacylglyceryl transferase</fullName>
        <ecNumber evidence="7">2.5.1.145</ecNumber>
    </recommendedName>
</protein>
<dbReference type="AlphaFoldDB" id="A0A327Z616"/>
<accession>A0A327Z616</accession>
<comment type="pathway">
    <text evidence="7">Protein modification; lipoprotein biosynthesis (diacylglyceryl transfer).</text>
</comment>
<comment type="subcellular location">
    <subcellularLocation>
        <location evidence="7">Cell membrane</location>
        <topology evidence="7">Multi-pass membrane protein</topology>
    </subcellularLocation>
</comment>
<dbReference type="PANTHER" id="PTHR30589:SF0">
    <property type="entry name" value="PHOSPHATIDYLGLYCEROL--PROLIPOPROTEIN DIACYLGLYCERYL TRANSFERASE"/>
    <property type="match status" value="1"/>
</dbReference>
<evidence type="ECO:0000256" key="7">
    <source>
        <dbReference type="HAMAP-Rule" id="MF_01147"/>
    </source>
</evidence>
<keyword evidence="4 7" id="KW-0812">Transmembrane</keyword>
<dbReference type="Pfam" id="PF01790">
    <property type="entry name" value="LGT"/>
    <property type="match status" value="1"/>
</dbReference>
<dbReference type="EC" id="2.5.1.145" evidence="7"/>
<feature type="transmembrane region" description="Helical" evidence="7">
    <location>
        <begin position="54"/>
        <end position="71"/>
    </location>
</feature>
<keyword evidence="3 7" id="KW-0808">Transferase</keyword>
<feature type="transmembrane region" description="Helical" evidence="7">
    <location>
        <begin position="175"/>
        <end position="195"/>
    </location>
</feature>
<dbReference type="PANTHER" id="PTHR30589">
    <property type="entry name" value="PROLIPOPROTEIN DIACYLGLYCERYL TRANSFERASE"/>
    <property type="match status" value="1"/>
</dbReference>
<name>A0A327Z616_9ACTN</name>
<dbReference type="UniPathway" id="UPA00664"/>
<organism evidence="8 9">
    <name type="scientific">Actinoplanes lutulentus</name>
    <dbReference type="NCBI Taxonomy" id="1287878"/>
    <lineage>
        <taxon>Bacteria</taxon>
        <taxon>Bacillati</taxon>
        <taxon>Actinomycetota</taxon>
        <taxon>Actinomycetes</taxon>
        <taxon>Micromonosporales</taxon>
        <taxon>Micromonosporaceae</taxon>
        <taxon>Actinoplanes</taxon>
    </lineage>
</organism>
<comment type="caution">
    <text evidence="8">The sequence shown here is derived from an EMBL/GenBank/DDBJ whole genome shotgun (WGS) entry which is preliminary data.</text>
</comment>
<reference evidence="8 9" key="1">
    <citation type="submission" date="2018-06" db="EMBL/GenBank/DDBJ databases">
        <title>Genomic Encyclopedia of Type Strains, Phase III (KMG-III): the genomes of soil and plant-associated and newly described type strains.</title>
        <authorList>
            <person name="Whitman W."/>
        </authorList>
    </citation>
    <scope>NUCLEOTIDE SEQUENCE [LARGE SCALE GENOMIC DNA]</scope>
    <source>
        <strain evidence="8 9">CGMCC 4.7090</strain>
    </source>
</reference>
<evidence type="ECO:0000256" key="2">
    <source>
        <dbReference type="ARBA" id="ARBA00022475"/>
    </source>
</evidence>
<evidence type="ECO:0000313" key="9">
    <source>
        <dbReference type="Proteomes" id="UP000249341"/>
    </source>
</evidence>
<feature type="transmembrane region" description="Helical" evidence="7">
    <location>
        <begin position="91"/>
        <end position="113"/>
    </location>
</feature>
<comment type="similarity">
    <text evidence="1 7">Belongs to the Lgt family.</text>
</comment>
<dbReference type="PROSITE" id="PS01311">
    <property type="entry name" value="LGT"/>
    <property type="match status" value="1"/>
</dbReference>
<keyword evidence="5 7" id="KW-1133">Transmembrane helix</keyword>
<feature type="transmembrane region" description="Helical" evidence="7">
    <location>
        <begin position="235"/>
        <end position="256"/>
    </location>
</feature>
<evidence type="ECO:0000256" key="1">
    <source>
        <dbReference type="ARBA" id="ARBA00007150"/>
    </source>
</evidence>
<dbReference type="InterPro" id="IPR001640">
    <property type="entry name" value="Lgt"/>
</dbReference>
<feature type="transmembrane region" description="Helical" evidence="7">
    <location>
        <begin position="207"/>
        <end position="223"/>
    </location>
</feature>
<dbReference type="HAMAP" id="MF_01147">
    <property type="entry name" value="Lgt"/>
    <property type="match status" value="1"/>
</dbReference>
<dbReference type="EMBL" id="QLMJ01000016">
    <property type="protein sequence ID" value="RAK30598.1"/>
    <property type="molecule type" value="Genomic_DNA"/>
</dbReference>
<dbReference type="NCBIfam" id="TIGR00544">
    <property type="entry name" value="lgt"/>
    <property type="match status" value="1"/>
</dbReference>
<dbReference type="GO" id="GO:0005886">
    <property type="term" value="C:plasma membrane"/>
    <property type="evidence" value="ECO:0007669"/>
    <property type="project" value="UniProtKB-SubCell"/>
</dbReference>
<keyword evidence="2 7" id="KW-1003">Cell membrane</keyword>
<comment type="function">
    <text evidence="7">Catalyzes the transfer of the diacylglyceryl group from phosphatidylglycerol to the sulfhydryl group of the N-terminal cysteine of a prolipoprotein, the first step in the formation of mature lipoproteins.</text>
</comment>
<evidence type="ECO:0000256" key="3">
    <source>
        <dbReference type="ARBA" id="ARBA00022679"/>
    </source>
</evidence>
<keyword evidence="9" id="KW-1185">Reference proteome</keyword>
<keyword evidence="6 7" id="KW-0472">Membrane</keyword>
<dbReference type="Proteomes" id="UP000249341">
    <property type="component" value="Unassembled WGS sequence"/>
</dbReference>